<proteinExistence type="predicted"/>
<evidence type="ECO:0000256" key="3">
    <source>
        <dbReference type="ARBA" id="ARBA00022989"/>
    </source>
</evidence>
<comment type="subcellular location">
    <subcellularLocation>
        <location evidence="1">Nucleus inner membrane</location>
    </subcellularLocation>
</comment>
<evidence type="ECO:0000256" key="2">
    <source>
        <dbReference type="ARBA" id="ARBA00022692"/>
    </source>
</evidence>
<name>A0ABC9Y3R6_GRUJA</name>
<dbReference type="Proteomes" id="UP001623348">
    <property type="component" value="Unassembled WGS sequence"/>
</dbReference>
<dbReference type="PANTHER" id="PTHR12911:SF24">
    <property type="entry name" value="SUN DOMAIN-CONTAINING PROTEIN 3"/>
    <property type="match status" value="1"/>
</dbReference>
<evidence type="ECO:0000313" key="7">
    <source>
        <dbReference type="Proteomes" id="UP001623348"/>
    </source>
</evidence>
<protein>
    <submittedName>
        <fullName evidence="6">Sperm-associated antigen 4 protein-like</fullName>
    </submittedName>
</protein>
<organism evidence="6 7">
    <name type="scientific">Grus japonensis</name>
    <name type="common">Japanese crane</name>
    <name type="synonym">Red-crowned crane</name>
    <dbReference type="NCBI Taxonomy" id="30415"/>
    <lineage>
        <taxon>Eukaryota</taxon>
        <taxon>Metazoa</taxon>
        <taxon>Chordata</taxon>
        <taxon>Craniata</taxon>
        <taxon>Vertebrata</taxon>
        <taxon>Euteleostomi</taxon>
        <taxon>Archelosauria</taxon>
        <taxon>Archosauria</taxon>
        <taxon>Dinosauria</taxon>
        <taxon>Saurischia</taxon>
        <taxon>Theropoda</taxon>
        <taxon>Coelurosauria</taxon>
        <taxon>Aves</taxon>
        <taxon>Neognathae</taxon>
        <taxon>Neoaves</taxon>
        <taxon>Gruiformes</taxon>
        <taxon>Gruidae</taxon>
        <taxon>Grus</taxon>
    </lineage>
</organism>
<sequence>MMEKLVSAVGRLALGGPRVGESGRTLSQDDQDTSWKGPARCSCRAGETERLVFSVAYSLAVVVLSLQRCLSTGISILKDIIALKKDRLVPLLVLMSLAALGSAIDLQRSSSSSAWLCRVFWFLCAPPHLDTFVQADASPGYCWPFQGSRSEVLIRLPAPVQPMAITIQHASKTASPLGTVSSAPRDFTVSGLDEEGEDETLLGTFTYAMQQEPTQTFPLQNGIPRAFQFLKLGIQSNWGKPGYTCIRRVQVYGKIAGTNAISQTHYVTIMEQILLETMLRHMENKEVIGDGQHGFTKGKLCLTNLVAFYNGVTALVDKGRATDVIRLDLCKAFGTIPHNILVSKLERCELMDGPLSA</sequence>
<keyword evidence="2" id="KW-0812">Transmembrane</keyword>
<dbReference type="AlphaFoldDB" id="A0ABC9Y3R6"/>
<evidence type="ECO:0000256" key="1">
    <source>
        <dbReference type="ARBA" id="ARBA00004540"/>
    </source>
</evidence>
<evidence type="ECO:0000313" key="6">
    <source>
        <dbReference type="EMBL" id="GAB0204174.1"/>
    </source>
</evidence>
<keyword evidence="7" id="KW-1185">Reference proteome</keyword>
<gene>
    <name evidence="6" type="ORF">GRJ2_002883000</name>
</gene>
<keyword evidence="4" id="KW-0472">Membrane</keyword>
<dbReference type="PANTHER" id="PTHR12911">
    <property type="entry name" value="SAD1/UNC-84-LIKE PROTEIN-RELATED"/>
    <property type="match status" value="1"/>
</dbReference>
<dbReference type="InterPro" id="IPR012919">
    <property type="entry name" value="SUN_dom"/>
</dbReference>
<comment type="caution">
    <text evidence="6">The sequence shown here is derived from an EMBL/GenBank/DDBJ whole genome shotgun (WGS) entry which is preliminary data.</text>
</comment>
<dbReference type="InterPro" id="IPR045119">
    <property type="entry name" value="SUN1-5"/>
</dbReference>
<dbReference type="PROSITE" id="PS51469">
    <property type="entry name" value="SUN"/>
    <property type="match status" value="1"/>
</dbReference>
<keyword evidence="3" id="KW-1133">Transmembrane helix</keyword>
<reference evidence="6 7" key="1">
    <citation type="submission" date="2024-06" db="EMBL/GenBank/DDBJ databases">
        <title>The draft genome of Grus japonensis, version 3.</title>
        <authorList>
            <person name="Nabeshima K."/>
            <person name="Suzuki S."/>
            <person name="Onuma M."/>
        </authorList>
    </citation>
    <scope>NUCLEOTIDE SEQUENCE [LARGE SCALE GENOMIC DNA]</scope>
    <source>
        <strain evidence="6 7">451A</strain>
    </source>
</reference>
<evidence type="ECO:0000259" key="5">
    <source>
        <dbReference type="PROSITE" id="PS51469"/>
    </source>
</evidence>
<accession>A0ABC9Y3R6</accession>
<dbReference type="Pfam" id="PF07738">
    <property type="entry name" value="Sad1_UNC"/>
    <property type="match status" value="1"/>
</dbReference>
<evidence type="ECO:0000256" key="4">
    <source>
        <dbReference type="ARBA" id="ARBA00023136"/>
    </source>
</evidence>
<dbReference type="GO" id="GO:0005637">
    <property type="term" value="C:nuclear inner membrane"/>
    <property type="evidence" value="ECO:0007669"/>
    <property type="project" value="UniProtKB-SubCell"/>
</dbReference>
<dbReference type="Gene3D" id="2.60.120.260">
    <property type="entry name" value="Galactose-binding domain-like"/>
    <property type="match status" value="1"/>
</dbReference>
<feature type="domain" description="SUN" evidence="5">
    <location>
        <begin position="92"/>
        <end position="256"/>
    </location>
</feature>
<dbReference type="EMBL" id="BAAFJT010000040">
    <property type="protein sequence ID" value="GAB0204174.1"/>
    <property type="molecule type" value="Genomic_DNA"/>
</dbReference>